<sequence length="223" mass="25079">MVFAQLRTDYPNSIANTSNVDIADRRNCYPMFREELRRRGVQRLHKYCNRGDKITAAFIQVSTKDKCQSFVEILTDSKMSVYRWTTRRAGQGVPSNAVHGGRDIQGSTIYVGRAYHEGDMLPAKVIPDNNVAYVCHAGQEHAKYEFEVLCQPEFAWEYCHGGAIPGDAVVGGQTSDGERLYIGRVLHNGAQTVGKVQPSHGCLYIPFDGQELSFRDYEVLVMH</sequence>
<dbReference type="PANTHER" id="PTHR31649:SF10">
    <property type="entry name" value="IP19903P-RELATED"/>
    <property type="match status" value="1"/>
</dbReference>
<dbReference type="KEGG" id="ccal:108633130"/>
<dbReference type="SMART" id="SM00696">
    <property type="entry name" value="DM9"/>
    <property type="match status" value="2"/>
</dbReference>
<dbReference type="Pfam" id="PF11901">
    <property type="entry name" value="DM9"/>
    <property type="match status" value="1"/>
</dbReference>
<dbReference type="RefSeq" id="XP_026666845.1">
    <property type="nucleotide sequence ID" value="XM_026811044.1"/>
</dbReference>
<evidence type="ECO:0000313" key="2">
    <source>
        <dbReference type="RefSeq" id="XP_026666845.1"/>
    </source>
</evidence>
<reference evidence="2" key="1">
    <citation type="submission" date="2025-08" db="UniProtKB">
        <authorList>
            <consortium name="RefSeq"/>
        </authorList>
    </citation>
    <scope>IDENTIFICATION</scope>
    <source>
        <tissue evidence="2">Whole body</tissue>
    </source>
</reference>
<protein>
    <submittedName>
        <fullName evidence="2">Uncharacterized protein LOC108633130</fullName>
    </submittedName>
</protein>
<keyword evidence="1" id="KW-1185">Reference proteome</keyword>
<dbReference type="PANTHER" id="PTHR31649">
    <property type="entry name" value="AGAP009604-PA"/>
    <property type="match status" value="1"/>
</dbReference>
<dbReference type="GeneID" id="108633130"/>
<name>A0AAJ7RW67_9HYME</name>
<gene>
    <name evidence="2" type="primary">LOC108633130</name>
</gene>
<dbReference type="Proteomes" id="UP000694925">
    <property type="component" value="Unplaced"/>
</dbReference>
<proteinExistence type="predicted"/>
<organism evidence="1 2">
    <name type="scientific">Ceratina calcarata</name>
    <dbReference type="NCBI Taxonomy" id="156304"/>
    <lineage>
        <taxon>Eukaryota</taxon>
        <taxon>Metazoa</taxon>
        <taxon>Ecdysozoa</taxon>
        <taxon>Arthropoda</taxon>
        <taxon>Hexapoda</taxon>
        <taxon>Insecta</taxon>
        <taxon>Pterygota</taxon>
        <taxon>Neoptera</taxon>
        <taxon>Endopterygota</taxon>
        <taxon>Hymenoptera</taxon>
        <taxon>Apocrita</taxon>
        <taxon>Aculeata</taxon>
        <taxon>Apoidea</taxon>
        <taxon>Anthophila</taxon>
        <taxon>Apidae</taxon>
        <taxon>Ceratina</taxon>
        <taxon>Zadontomerus</taxon>
    </lineage>
</organism>
<accession>A0AAJ7RW67</accession>
<evidence type="ECO:0000313" key="1">
    <source>
        <dbReference type="Proteomes" id="UP000694925"/>
    </source>
</evidence>
<dbReference type="InterPro" id="IPR006616">
    <property type="entry name" value="DM9_repeat"/>
</dbReference>
<dbReference type="AlphaFoldDB" id="A0AAJ7RW67"/>